<dbReference type="SUPFAM" id="SSF52172">
    <property type="entry name" value="CheY-like"/>
    <property type="match status" value="1"/>
</dbReference>
<reference evidence="1 2" key="1">
    <citation type="submission" date="2019-12" db="EMBL/GenBank/DDBJ databases">
        <title>Draft genome sequencing of Halomonas alimentaria DSM 15356.</title>
        <authorList>
            <person name="Pandiyan K."/>
            <person name="Kushwaha P."/>
            <person name="Gowdham M."/>
            <person name="Chakdar H."/>
            <person name="Singh A."/>
            <person name="Kumar M."/>
            <person name="Saxena A.K."/>
        </authorList>
    </citation>
    <scope>NUCLEOTIDE SEQUENCE [LARGE SCALE GENOMIC DNA]</scope>
    <source>
        <strain evidence="1 2">DSM 15356</strain>
    </source>
</reference>
<comment type="caution">
    <text evidence="1">The sequence shown here is derived from an EMBL/GenBank/DDBJ whole genome shotgun (WGS) entry which is preliminary data.</text>
</comment>
<dbReference type="Proteomes" id="UP000487929">
    <property type="component" value="Unassembled WGS sequence"/>
</dbReference>
<evidence type="ECO:0000313" key="2">
    <source>
        <dbReference type="Proteomes" id="UP000487929"/>
    </source>
</evidence>
<dbReference type="AlphaFoldDB" id="A0A7X5APQ9"/>
<organism evidence="1 2">
    <name type="scientific">Halomonas alimentaria</name>
    <dbReference type="NCBI Taxonomy" id="147248"/>
    <lineage>
        <taxon>Bacteria</taxon>
        <taxon>Pseudomonadati</taxon>
        <taxon>Pseudomonadota</taxon>
        <taxon>Gammaproteobacteria</taxon>
        <taxon>Oceanospirillales</taxon>
        <taxon>Halomonadaceae</taxon>
        <taxon>Halomonas</taxon>
    </lineage>
</organism>
<dbReference type="OrthoDB" id="9182560at2"/>
<proteinExistence type="predicted"/>
<dbReference type="Gene3D" id="3.40.50.2300">
    <property type="match status" value="1"/>
</dbReference>
<dbReference type="InterPro" id="IPR011006">
    <property type="entry name" value="CheY-like_superfamily"/>
</dbReference>
<dbReference type="RefSeq" id="WP_161430320.1">
    <property type="nucleotide sequence ID" value="NZ_WUTT01000001.1"/>
</dbReference>
<evidence type="ECO:0000313" key="1">
    <source>
        <dbReference type="EMBL" id="NAW33321.1"/>
    </source>
</evidence>
<accession>A0A7X5APQ9</accession>
<sequence length="219" mass="24914">MLNRLIDKIIKGGSRPVFNELTKAEIKDRTKILFIDDNKFKVIDILKNNGWRNTQCLDDIEDLDDIRVRESHILFIDIHGVGRGLGFSNEGLGLVKALKERYPEKKVVVYSSESKGDRFEEGFEYADSRLKKNVDPIRFLALVDDYSDEFFSLDACANRLKEILREDFKVSMTVDEVKQKIYQFQKKGDFSEDSVSRAFNIGNAGSVASIIGLFLGASS</sequence>
<protein>
    <recommendedName>
        <fullName evidence="3">Response regulatory domain-containing protein</fullName>
    </recommendedName>
</protein>
<evidence type="ECO:0008006" key="3">
    <source>
        <dbReference type="Google" id="ProtNLM"/>
    </source>
</evidence>
<name>A0A7X5APQ9_9GAMM</name>
<gene>
    <name evidence="1" type="ORF">GRB96_02645</name>
</gene>
<dbReference type="EMBL" id="WUTT01000001">
    <property type="protein sequence ID" value="NAW33321.1"/>
    <property type="molecule type" value="Genomic_DNA"/>
</dbReference>
<keyword evidence="2" id="KW-1185">Reference proteome</keyword>